<comment type="caution">
    <text evidence="9">The sequence shown here is derived from an EMBL/GenBank/DDBJ whole genome shotgun (WGS) entry which is preliminary data.</text>
</comment>
<comment type="subcellular location">
    <subcellularLocation>
        <location evidence="1">Membrane</location>
        <topology evidence="1">Multi-pass membrane protein</topology>
    </subcellularLocation>
</comment>
<name>A0A2M6WRM4_9BACT</name>
<keyword evidence="6 7" id="KW-0472">Membrane</keyword>
<evidence type="ECO:0000256" key="6">
    <source>
        <dbReference type="ARBA" id="ARBA00023136"/>
    </source>
</evidence>
<dbReference type="GO" id="GO:0016020">
    <property type="term" value="C:membrane"/>
    <property type="evidence" value="ECO:0007669"/>
    <property type="project" value="UniProtKB-SubCell"/>
</dbReference>
<dbReference type="GO" id="GO:0016780">
    <property type="term" value="F:phosphotransferase activity, for other substituted phosphate groups"/>
    <property type="evidence" value="ECO:0007669"/>
    <property type="project" value="TreeGrafter"/>
</dbReference>
<feature type="domain" description="Bacterial sugar transferase" evidence="8">
    <location>
        <begin position="269"/>
        <end position="469"/>
    </location>
</feature>
<feature type="transmembrane region" description="Helical" evidence="7">
    <location>
        <begin position="274"/>
        <end position="295"/>
    </location>
</feature>
<dbReference type="NCBIfam" id="TIGR03025">
    <property type="entry name" value="EPS_sugtrans"/>
    <property type="match status" value="1"/>
</dbReference>
<protein>
    <recommendedName>
        <fullName evidence="8">Bacterial sugar transferase domain-containing protein</fullName>
    </recommendedName>
</protein>
<gene>
    <name evidence="9" type="ORF">COT96_01185</name>
</gene>
<feature type="transmembrane region" description="Helical" evidence="7">
    <location>
        <begin position="111"/>
        <end position="133"/>
    </location>
</feature>
<evidence type="ECO:0000256" key="1">
    <source>
        <dbReference type="ARBA" id="ARBA00004141"/>
    </source>
</evidence>
<comment type="similarity">
    <text evidence="2">Belongs to the bacterial sugar transferase family.</text>
</comment>
<evidence type="ECO:0000256" key="5">
    <source>
        <dbReference type="ARBA" id="ARBA00022989"/>
    </source>
</evidence>
<keyword evidence="4 7" id="KW-0812">Transmembrane</keyword>
<dbReference type="Proteomes" id="UP000228964">
    <property type="component" value="Unassembled WGS sequence"/>
</dbReference>
<feature type="transmembrane region" description="Helical" evidence="7">
    <location>
        <begin position="51"/>
        <end position="72"/>
    </location>
</feature>
<evidence type="ECO:0000259" key="8">
    <source>
        <dbReference type="Pfam" id="PF02397"/>
    </source>
</evidence>
<sequence>MKRSELYFSFILVPLDFLMIILAAISAYSLRFTQLATDIRPVIFSLPFGEYLQVVLLINILWIIIFALAGLYNIRSARRLIKEVYRVILACSTGLVLIVILIFFFRELFSSRFIVLTGWFLAIVYISMARIIIRFIQRRLFKYGIGVHKVVMVGNSKTTDVLVHEFASRSDSGFEVVKRFRDFSLESAQELAEFLQAKEVDEIIQSDPNLSKAEVLRLYDFADEYHLTFKYAADLLGARVLKTEVAEIAGIPVVEVKITPLEGWGRIGKRIFDVIFSSLFIIILSPLIIITALLIKLDSRGAVIYKNERVSKEGIFKLLKFRSMLIHYCVGNDYANNEEALKYEKELIREKSTKEGPVYKIADDPRLTRVGKLIRRWSLDELPQFFNVLVGDLSLVGPRPHQPREVAKYEKHHKKVLFVKPGLTGLAQISGRSDLSFEDEVKLDSYYIENWSLLFDLAILLRTPLAVIKGRKVE</sequence>
<evidence type="ECO:0000256" key="2">
    <source>
        <dbReference type="ARBA" id="ARBA00006464"/>
    </source>
</evidence>
<evidence type="ECO:0000256" key="7">
    <source>
        <dbReference type="SAM" id="Phobius"/>
    </source>
</evidence>
<dbReference type="InterPro" id="IPR017475">
    <property type="entry name" value="EPS_sugar_tfrase"/>
</dbReference>
<keyword evidence="5 7" id="KW-1133">Transmembrane helix</keyword>
<dbReference type="PANTHER" id="PTHR30576:SF0">
    <property type="entry name" value="UNDECAPRENYL-PHOSPHATE N-ACETYLGALACTOSAMINYL 1-PHOSPHATE TRANSFERASE-RELATED"/>
    <property type="match status" value="1"/>
</dbReference>
<accession>A0A2M6WRM4</accession>
<dbReference type="AlphaFoldDB" id="A0A2M6WRM4"/>
<evidence type="ECO:0000313" key="10">
    <source>
        <dbReference type="Proteomes" id="UP000228964"/>
    </source>
</evidence>
<dbReference type="Pfam" id="PF02397">
    <property type="entry name" value="Bac_transf"/>
    <property type="match status" value="1"/>
</dbReference>
<feature type="transmembrane region" description="Helical" evidence="7">
    <location>
        <begin position="84"/>
        <end position="105"/>
    </location>
</feature>
<dbReference type="InterPro" id="IPR003362">
    <property type="entry name" value="Bact_transf"/>
</dbReference>
<organism evidence="9 10">
    <name type="scientific">Candidatus Falkowbacteria bacterium CG10_big_fil_rev_8_21_14_0_10_38_22</name>
    <dbReference type="NCBI Taxonomy" id="1974564"/>
    <lineage>
        <taxon>Bacteria</taxon>
        <taxon>Candidatus Falkowiibacteriota</taxon>
    </lineage>
</organism>
<evidence type="ECO:0000256" key="3">
    <source>
        <dbReference type="ARBA" id="ARBA00022679"/>
    </source>
</evidence>
<keyword evidence="3" id="KW-0808">Transferase</keyword>
<dbReference type="EMBL" id="PFAO01000025">
    <property type="protein sequence ID" value="PIT95458.1"/>
    <property type="molecule type" value="Genomic_DNA"/>
</dbReference>
<feature type="transmembrane region" description="Helical" evidence="7">
    <location>
        <begin position="7"/>
        <end position="31"/>
    </location>
</feature>
<proteinExistence type="inferred from homology"/>
<dbReference type="PANTHER" id="PTHR30576">
    <property type="entry name" value="COLANIC BIOSYNTHESIS UDP-GLUCOSE LIPID CARRIER TRANSFERASE"/>
    <property type="match status" value="1"/>
</dbReference>
<evidence type="ECO:0000313" key="9">
    <source>
        <dbReference type="EMBL" id="PIT95458.1"/>
    </source>
</evidence>
<reference evidence="10" key="1">
    <citation type="submission" date="2017-09" db="EMBL/GenBank/DDBJ databases">
        <title>Depth-based differentiation of microbial function through sediment-hosted aquifers and enrichment of novel symbionts in the deep terrestrial subsurface.</title>
        <authorList>
            <person name="Probst A.J."/>
            <person name="Ladd B."/>
            <person name="Jarett J.K."/>
            <person name="Geller-Mcgrath D.E."/>
            <person name="Sieber C.M.K."/>
            <person name="Emerson J.B."/>
            <person name="Anantharaman K."/>
            <person name="Thomas B.C."/>
            <person name="Malmstrom R."/>
            <person name="Stieglmeier M."/>
            <person name="Klingl A."/>
            <person name="Woyke T."/>
            <person name="Ryan C.M."/>
            <person name="Banfield J.F."/>
        </authorList>
    </citation>
    <scope>NUCLEOTIDE SEQUENCE [LARGE SCALE GENOMIC DNA]</scope>
</reference>
<evidence type="ECO:0000256" key="4">
    <source>
        <dbReference type="ARBA" id="ARBA00022692"/>
    </source>
</evidence>
<dbReference type="Pfam" id="PF13727">
    <property type="entry name" value="CoA_binding_3"/>
    <property type="match status" value="1"/>
</dbReference>